<accession>A0A3D8RJA4</accession>
<feature type="binding site" evidence="6">
    <location>
        <position position="191"/>
    </location>
    <ligand>
        <name>FAD</name>
        <dbReference type="ChEBI" id="CHEBI:57692"/>
    </ligand>
</feature>
<dbReference type="Proteomes" id="UP000256328">
    <property type="component" value="Unassembled WGS sequence"/>
</dbReference>
<comment type="caution">
    <text evidence="8">The sequence shown here is derived from an EMBL/GenBank/DDBJ whole genome shotgun (WGS) entry which is preliminary data.</text>
</comment>
<dbReference type="InterPro" id="IPR023209">
    <property type="entry name" value="DAO"/>
</dbReference>
<evidence type="ECO:0000256" key="3">
    <source>
        <dbReference type="ARBA" id="ARBA00022630"/>
    </source>
</evidence>
<sequence>MDAPEIFVILGAGVIGLTTALELAARYQHAAIHVAAKFLPGETSIEYTSPWAGANFSPVAKNAREENWDTVTYRRFTRLAEDAPESGVQKMELRALFDMPIEESGIFSPEQGKIWYEELVGGFRGIANEDLPEGAVWGHDWDSFIVNVPVYLSWLRNEAEKIGVHFHRRFFEGLDELYAAFPQARAFFNCTGLGSISLKGGQVMLIESPMMQLTRSYERANKDESILTYVYPRNPAGGVIIGGCRLDHNWEEEADLQAAEAIKRRCCELAPELGQPGDLKVLQHIVGLRRKNCNF</sequence>
<feature type="binding site" evidence="6">
    <location>
        <position position="289"/>
    </location>
    <ligand>
        <name>D-dopa</name>
        <dbReference type="ChEBI" id="CHEBI:149689"/>
    </ligand>
</feature>
<evidence type="ECO:0000256" key="4">
    <source>
        <dbReference type="ARBA" id="ARBA00022827"/>
    </source>
</evidence>
<feature type="binding site" evidence="6">
    <location>
        <begin position="48"/>
        <end position="49"/>
    </location>
    <ligand>
        <name>FAD</name>
        <dbReference type="ChEBI" id="CHEBI:57692"/>
    </ligand>
</feature>
<evidence type="ECO:0000256" key="6">
    <source>
        <dbReference type="PIRSR" id="PIRSR000189-1"/>
    </source>
</evidence>
<dbReference type="GO" id="GO:0019478">
    <property type="term" value="P:D-amino acid catabolic process"/>
    <property type="evidence" value="ECO:0007669"/>
    <property type="project" value="TreeGrafter"/>
</dbReference>
<dbReference type="GO" id="GO:0003884">
    <property type="term" value="F:D-amino-acid oxidase activity"/>
    <property type="evidence" value="ECO:0007669"/>
    <property type="project" value="InterPro"/>
</dbReference>
<feature type="binding site" evidence="6">
    <location>
        <position position="229"/>
    </location>
    <ligand>
        <name>D-dopa</name>
        <dbReference type="ChEBI" id="CHEBI:149689"/>
    </ligand>
</feature>
<evidence type="ECO:0000256" key="5">
    <source>
        <dbReference type="ARBA" id="ARBA00023002"/>
    </source>
</evidence>
<dbReference type="InterPro" id="IPR006076">
    <property type="entry name" value="FAD-dep_OxRdtase"/>
</dbReference>
<gene>
    <name evidence="8" type="ORF">BP5796_07571</name>
</gene>
<dbReference type="EMBL" id="PDLN01000010">
    <property type="protein sequence ID" value="RDW74129.1"/>
    <property type="molecule type" value="Genomic_DNA"/>
</dbReference>
<feature type="domain" description="FAD dependent oxidoreductase" evidence="7">
    <location>
        <begin position="8"/>
        <end position="289"/>
    </location>
</feature>
<dbReference type="AlphaFoldDB" id="A0A3D8RJA4"/>
<keyword evidence="3" id="KW-0285">Flavoprotein</keyword>
<proteinExistence type="inferred from homology"/>
<dbReference type="GO" id="GO:0071949">
    <property type="term" value="F:FAD binding"/>
    <property type="evidence" value="ECO:0007669"/>
    <property type="project" value="InterPro"/>
</dbReference>
<dbReference type="PANTHER" id="PTHR11530">
    <property type="entry name" value="D-AMINO ACID OXIDASE"/>
    <property type="match status" value="1"/>
</dbReference>
<dbReference type="Gene3D" id="3.30.9.10">
    <property type="entry name" value="D-Amino Acid Oxidase, subunit A, domain 2"/>
    <property type="match status" value="1"/>
</dbReference>
<dbReference type="PIRSF" id="PIRSF000189">
    <property type="entry name" value="D-aa_oxidase"/>
    <property type="match status" value="1"/>
</dbReference>
<name>A0A3D8RJA4_9HELO</name>
<reference evidence="8 9" key="1">
    <citation type="journal article" date="2018" name="IMA Fungus">
        <title>IMA Genome-F 9: Draft genome sequence of Annulohypoxylon stygium, Aspergillus mulundensis, Berkeleyomyces basicola (syn. Thielaviopsis basicola), Ceratocystis smalleyi, two Cercospora beticola strains, Coleophoma cylindrospora, Fusarium fracticaudum, Phialophora cf. hyalina, and Morchella septimelata.</title>
        <authorList>
            <person name="Wingfield B.D."/>
            <person name="Bills G.F."/>
            <person name="Dong Y."/>
            <person name="Huang W."/>
            <person name="Nel W.J."/>
            <person name="Swalarsk-Parry B.S."/>
            <person name="Vaghefi N."/>
            <person name="Wilken P.M."/>
            <person name="An Z."/>
            <person name="de Beer Z.W."/>
            <person name="De Vos L."/>
            <person name="Chen L."/>
            <person name="Duong T.A."/>
            <person name="Gao Y."/>
            <person name="Hammerbacher A."/>
            <person name="Kikkert J.R."/>
            <person name="Li Y."/>
            <person name="Li H."/>
            <person name="Li K."/>
            <person name="Li Q."/>
            <person name="Liu X."/>
            <person name="Ma X."/>
            <person name="Naidoo K."/>
            <person name="Pethybridge S.J."/>
            <person name="Sun J."/>
            <person name="Steenkamp E.T."/>
            <person name="van der Nest M.A."/>
            <person name="van Wyk S."/>
            <person name="Wingfield M.J."/>
            <person name="Xiong C."/>
            <person name="Yue Q."/>
            <person name="Zhang X."/>
        </authorList>
    </citation>
    <scope>NUCLEOTIDE SEQUENCE [LARGE SCALE GENOMIC DNA]</scope>
    <source>
        <strain evidence="8 9">BP5796</strain>
    </source>
</reference>
<dbReference type="Gene3D" id="3.40.50.720">
    <property type="entry name" value="NAD(P)-binding Rossmann-like Domain"/>
    <property type="match status" value="1"/>
</dbReference>
<dbReference type="SUPFAM" id="SSF54373">
    <property type="entry name" value="FAD-linked reductases, C-terminal domain"/>
    <property type="match status" value="1"/>
</dbReference>
<keyword evidence="4 6" id="KW-0274">FAD</keyword>
<dbReference type="OrthoDB" id="2015447at2759"/>
<organism evidence="8 9">
    <name type="scientific">Coleophoma crateriformis</name>
    <dbReference type="NCBI Taxonomy" id="565419"/>
    <lineage>
        <taxon>Eukaryota</taxon>
        <taxon>Fungi</taxon>
        <taxon>Dikarya</taxon>
        <taxon>Ascomycota</taxon>
        <taxon>Pezizomycotina</taxon>
        <taxon>Leotiomycetes</taxon>
        <taxon>Helotiales</taxon>
        <taxon>Dermateaceae</taxon>
        <taxon>Coleophoma</taxon>
    </lineage>
</organism>
<comment type="cofactor">
    <cofactor evidence="1 6">
        <name>FAD</name>
        <dbReference type="ChEBI" id="CHEBI:57692"/>
    </cofactor>
</comment>
<dbReference type="GO" id="GO:0005737">
    <property type="term" value="C:cytoplasm"/>
    <property type="evidence" value="ECO:0007669"/>
    <property type="project" value="TreeGrafter"/>
</dbReference>
<evidence type="ECO:0000256" key="2">
    <source>
        <dbReference type="ARBA" id="ARBA00006730"/>
    </source>
</evidence>
<keyword evidence="9" id="KW-1185">Reference proteome</keyword>
<evidence type="ECO:0000313" key="9">
    <source>
        <dbReference type="Proteomes" id="UP000256328"/>
    </source>
</evidence>
<evidence type="ECO:0000256" key="1">
    <source>
        <dbReference type="ARBA" id="ARBA00001974"/>
    </source>
</evidence>
<evidence type="ECO:0000313" key="8">
    <source>
        <dbReference type="EMBL" id="RDW74129.1"/>
    </source>
</evidence>
<evidence type="ECO:0000259" key="7">
    <source>
        <dbReference type="Pfam" id="PF01266"/>
    </source>
</evidence>
<dbReference type="PANTHER" id="PTHR11530:SF16">
    <property type="entry name" value="D-AMINO ACID OXIDASE (AFU_ORTHOLOGUE AFUA_5G11290)"/>
    <property type="match status" value="1"/>
</dbReference>
<protein>
    <recommendedName>
        <fullName evidence="7">FAD dependent oxidoreductase domain-containing protein</fullName>
    </recommendedName>
</protein>
<comment type="similarity">
    <text evidence="2">Belongs to the DAMOX/DASOX family.</text>
</comment>
<keyword evidence="5" id="KW-0560">Oxidoreductase</keyword>
<dbReference type="SUPFAM" id="SSF51971">
    <property type="entry name" value="Nucleotide-binding domain"/>
    <property type="match status" value="1"/>
</dbReference>
<dbReference type="Pfam" id="PF01266">
    <property type="entry name" value="DAO"/>
    <property type="match status" value="1"/>
</dbReference>